<keyword evidence="1" id="KW-1133">Transmembrane helix</keyword>
<accession>A0A853EW54</accession>
<dbReference type="Proteomes" id="UP000561011">
    <property type="component" value="Unassembled WGS sequence"/>
</dbReference>
<name>A0A853EW54_9MICO</name>
<keyword evidence="1" id="KW-0812">Transmembrane</keyword>
<proteinExistence type="predicted"/>
<keyword evidence="3" id="KW-1185">Reference proteome</keyword>
<organism evidence="2 3">
    <name type="scientific">Sanguibacter inulinus</name>
    <dbReference type="NCBI Taxonomy" id="60922"/>
    <lineage>
        <taxon>Bacteria</taxon>
        <taxon>Bacillati</taxon>
        <taxon>Actinomycetota</taxon>
        <taxon>Actinomycetes</taxon>
        <taxon>Micrococcales</taxon>
        <taxon>Sanguibacteraceae</taxon>
        <taxon>Sanguibacter</taxon>
    </lineage>
</organism>
<evidence type="ECO:0000256" key="1">
    <source>
        <dbReference type="SAM" id="Phobius"/>
    </source>
</evidence>
<dbReference type="EMBL" id="JACBYE010000043">
    <property type="protein sequence ID" value="NYS94779.1"/>
    <property type="molecule type" value="Genomic_DNA"/>
</dbReference>
<dbReference type="AlphaFoldDB" id="A0A853EW54"/>
<dbReference type="RefSeq" id="WP_179914081.1">
    <property type="nucleotide sequence ID" value="NZ_JACBYE010000043.1"/>
</dbReference>
<feature type="transmembrane region" description="Helical" evidence="1">
    <location>
        <begin position="109"/>
        <end position="129"/>
    </location>
</feature>
<protein>
    <submittedName>
        <fullName evidence="2">Uncharacterized protein</fullName>
    </submittedName>
</protein>
<comment type="caution">
    <text evidence="2">The sequence shown here is derived from an EMBL/GenBank/DDBJ whole genome shotgun (WGS) entry which is preliminary data.</text>
</comment>
<gene>
    <name evidence="2" type="ORF">HZZ10_14765</name>
</gene>
<reference evidence="2 3" key="1">
    <citation type="submission" date="2020-07" db="EMBL/GenBank/DDBJ databases">
        <title>MOT database genomes.</title>
        <authorList>
            <person name="Joseph S."/>
            <person name="Aduse-Opoku J."/>
            <person name="Hashim A."/>
            <person name="Wade W."/>
            <person name="Curtis M."/>
        </authorList>
    </citation>
    <scope>NUCLEOTIDE SEQUENCE [LARGE SCALE GENOMIC DNA]</scope>
    <source>
        <strain evidence="2 3">DSM 100099</strain>
    </source>
</reference>
<evidence type="ECO:0000313" key="3">
    <source>
        <dbReference type="Proteomes" id="UP000561011"/>
    </source>
</evidence>
<feature type="transmembrane region" description="Helical" evidence="1">
    <location>
        <begin position="56"/>
        <end position="76"/>
    </location>
</feature>
<evidence type="ECO:0000313" key="2">
    <source>
        <dbReference type="EMBL" id="NYS94779.1"/>
    </source>
</evidence>
<sequence length="162" mass="17407">MTRSTARQERRAATLDDPSFEGLRTPRARRLLAAALVAVLLLEAAMLLAAEIVPMVVWIPVMVILVFALVMALGALKASTRGIEELSPEVLDERQNEIRGLVFARSYQVLSVTSLVSLLVLLTAAAGWWDASPEALAAVVVIAFQLVITIPTLVTALHPKAG</sequence>
<feature type="transmembrane region" description="Helical" evidence="1">
    <location>
        <begin position="135"/>
        <end position="157"/>
    </location>
</feature>
<feature type="transmembrane region" description="Helical" evidence="1">
    <location>
        <begin position="31"/>
        <end position="50"/>
    </location>
</feature>
<keyword evidence="1" id="KW-0472">Membrane</keyword>